<reference evidence="1 2" key="1">
    <citation type="submission" date="2017-09" db="EMBL/GenBank/DDBJ databases">
        <title>Whole genomes of Flavobacteriaceae.</title>
        <authorList>
            <person name="Stine C."/>
            <person name="Li C."/>
            <person name="Tadesse D."/>
        </authorList>
    </citation>
    <scope>NUCLEOTIDE SEQUENCE [LARGE SCALE GENOMIC DNA]</scope>
    <source>
        <strain evidence="1 2">ATCC 35036</strain>
    </source>
</reference>
<evidence type="ECO:0000313" key="2">
    <source>
        <dbReference type="Proteomes" id="UP000220828"/>
    </source>
</evidence>
<name>A0A2H3KP57_9FLAO</name>
<comment type="caution">
    <text evidence="1">The sequence shown here is derived from an EMBL/GenBank/DDBJ whole genome shotgun (WGS) entry which is preliminary data.</text>
</comment>
<dbReference type="Proteomes" id="UP000220828">
    <property type="component" value="Unassembled WGS sequence"/>
</dbReference>
<accession>A0A2H3KP57</accession>
<organism evidence="1 2">
    <name type="scientific">Flavobacterium branchiophilum</name>
    <dbReference type="NCBI Taxonomy" id="55197"/>
    <lineage>
        <taxon>Bacteria</taxon>
        <taxon>Pseudomonadati</taxon>
        <taxon>Bacteroidota</taxon>
        <taxon>Flavobacteriia</taxon>
        <taxon>Flavobacteriales</taxon>
        <taxon>Flavobacteriaceae</taxon>
        <taxon>Flavobacterium</taxon>
    </lineage>
</organism>
<dbReference type="OrthoDB" id="1119824at2"/>
<dbReference type="EMBL" id="PCMW01000076">
    <property type="protein sequence ID" value="PDS22871.1"/>
    <property type="molecule type" value="Genomic_DNA"/>
</dbReference>
<dbReference type="AlphaFoldDB" id="A0A2H3KP57"/>
<protein>
    <recommendedName>
        <fullName evidence="3">Transposase</fullName>
    </recommendedName>
</protein>
<evidence type="ECO:0008006" key="3">
    <source>
        <dbReference type="Google" id="ProtNLM"/>
    </source>
</evidence>
<evidence type="ECO:0000313" key="1">
    <source>
        <dbReference type="EMBL" id="PDS22871.1"/>
    </source>
</evidence>
<dbReference type="RefSeq" id="WP_097554620.1">
    <property type="nucleotide sequence ID" value="NZ_PCMW01000076.1"/>
</dbReference>
<proteinExistence type="predicted"/>
<sequence>MDFSFFSHFLPDGLLDHFDVLDFKELGDIATKKDCFYIYLDEKNILPNSFQNDKYESKGFYNRTIIQDFPIRGKAVYLGIRRRRWRSKTDKSVEIKSDYSFITEGSKLTIELAAFLKSTGFDPRRYDK</sequence>
<gene>
    <name evidence="1" type="ORF">B0A77_12155</name>
</gene>